<evidence type="ECO:0000256" key="2">
    <source>
        <dbReference type="ARBA" id="ARBA00010199"/>
    </source>
</evidence>
<keyword evidence="4 6" id="KW-1133">Transmembrane helix</keyword>
<dbReference type="GO" id="GO:0042910">
    <property type="term" value="F:xenobiotic transmembrane transporter activity"/>
    <property type="evidence" value="ECO:0007669"/>
    <property type="project" value="InterPro"/>
</dbReference>
<dbReference type="CDD" id="cd13132">
    <property type="entry name" value="MATE_eukaryotic"/>
    <property type="match status" value="1"/>
</dbReference>
<sequence>MEESLISKEVEQKIERYDDVEHKNKVTWNGFSEEMKRICVIAGPMVVVVSSQYLLQVVAIMMVGHLGELYLSSASLAISLSSVTGFSLIMGMASGLETICGQAFGAKQYKKIGTQTYTAILSLILVSFVLSLLWINMERILVSIGQDPLIAHESGKFIIWLIPALFAYSIMQPLVRYFQMQSLLFPMLISSCVALCIHIPLCWALVYKTRLHNVGGALALGISNWSNVIFLGLYMRFSSTCAKTRAPISMELFHGIFEFFRFAVPSALMICLEWWSFELLVLLSGLLPNPQLETSVLSVCLNTISTLYTIPFGIGAAASTRVSNELGAGNPQTARIAVLAAMSLAVSETCVVTTTLFACRHIFGYIFSNEKEVIDYVTLMAPLVCISVILDSIQGVLTGIARGCGWQHLGVYVNLGAFYLFGIPAAATLAFWFKLRGKGLWIGIQVGSFVQTLLLSIITSGINWEQQVCSLTFVLKPQTLHLLGLVLRLFFGTMKIKTKAKRIGYRSFCKMVRAPGRDISEHNFIMRV</sequence>
<feature type="transmembrane region" description="Helical" evidence="6">
    <location>
        <begin position="213"/>
        <end position="235"/>
    </location>
</feature>
<dbReference type="InterPro" id="IPR045069">
    <property type="entry name" value="MATE_euk"/>
</dbReference>
<feature type="transmembrane region" description="Helical" evidence="6">
    <location>
        <begin position="412"/>
        <end position="433"/>
    </location>
</feature>
<evidence type="ECO:0000256" key="3">
    <source>
        <dbReference type="ARBA" id="ARBA00022692"/>
    </source>
</evidence>
<dbReference type="InterPro" id="IPR002528">
    <property type="entry name" value="MATE_fam"/>
</dbReference>
<feature type="transmembrane region" description="Helical" evidence="6">
    <location>
        <begin position="440"/>
        <end position="459"/>
    </location>
</feature>
<dbReference type="GO" id="GO:0015297">
    <property type="term" value="F:antiporter activity"/>
    <property type="evidence" value="ECO:0007669"/>
    <property type="project" value="InterPro"/>
</dbReference>
<comment type="subcellular location">
    <subcellularLocation>
        <location evidence="1">Membrane</location>
        <topology evidence="1">Multi-pass membrane protein</topology>
    </subcellularLocation>
</comment>
<organism evidence="7 8">
    <name type="scientific">Lupinus luteus</name>
    <name type="common">European yellow lupine</name>
    <dbReference type="NCBI Taxonomy" id="3873"/>
    <lineage>
        <taxon>Eukaryota</taxon>
        <taxon>Viridiplantae</taxon>
        <taxon>Streptophyta</taxon>
        <taxon>Embryophyta</taxon>
        <taxon>Tracheophyta</taxon>
        <taxon>Spermatophyta</taxon>
        <taxon>Magnoliopsida</taxon>
        <taxon>eudicotyledons</taxon>
        <taxon>Gunneridae</taxon>
        <taxon>Pentapetalae</taxon>
        <taxon>rosids</taxon>
        <taxon>fabids</taxon>
        <taxon>Fabales</taxon>
        <taxon>Fabaceae</taxon>
        <taxon>Papilionoideae</taxon>
        <taxon>50 kb inversion clade</taxon>
        <taxon>genistoids sensu lato</taxon>
        <taxon>core genistoids</taxon>
        <taxon>Genisteae</taxon>
        <taxon>Lupinus</taxon>
    </lineage>
</organism>
<keyword evidence="8" id="KW-1185">Reference proteome</keyword>
<dbReference type="NCBIfam" id="TIGR00797">
    <property type="entry name" value="matE"/>
    <property type="match status" value="1"/>
</dbReference>
<feature type="transmembrane region" description="Helical" evidence="6">
    <location>
        <begin position="256"/>
        <end position="277"/>
    </location>
</feature>
<reference evidence="7 8" key="1">
    <citation type="submission" date="2024-03" db="EMBL/GenBank/DDBJ databases">
        <authorList>
            <person name="Martinez-Hernandez J."/>
        </authorList>
    </citation>
    <scope>NUCLEOTIDE SEQUENCE [LARGE SCALE GENOMIC DNA]</scope>
</reference>
<dbReference type="PANTHER" id="PTHR11206">
    <property type="entry name" value="MULTIDRUG RESISTANCE PROTEIN"/>
    <property type="match status" value="1"/>
</dbReference>
<dbReference type="Proteomes" id="UP001497480">
    <property type="component" value="Unassembled WGS sequence"/>
</dbReference>
<keyword evidence="3 6" id="KW-0812">Transmembrane</keyword>
<name>A0AAV1VU04_LUPLU</name>
<evidence type="ECO:0000256" key="6">
    <source>
        <dbReference type="RuleBase" id="RU004914"/>
    </source>
</evidence>
<feature type="transmembrane region" description="Helical" evidence="6">
    <location>
        <begin position="38"/>
        <end position="63"/>
    </location>
</feature>
<evidence type="ECO:0000313" key="8">
    <source>
        <dbReference type="Proteomes" id="UP001497480"/>
    </source>
</evidence>
<feature type="transmembrane region" description="Helical" evidence="6">
    <location>
        <begin position="479"/>
        <end position="496"/>
    </location>
</feature>
<feature type="transmembrane region" description="Helical" evidence="6">
    <location>
        <begin position="187"/>
        <end position="207"/>
    </location>
</feature>
<protein>
    <recommendedName>
        <fullName evidence="6">Protein DETOXIFICATION</fullName>
    </recommendedName>
    <alternativeName>
        <fullName evidence="6">Multidrug and toxic compound extrusion protein</fullName>
    </alternativeName>
</protein>
<evidence type="ECO:0000256" key="5">
    <source>
        <dbReference type="ARBA" id="ARBA00023136"/>
    </source>
</evidence>
<dbReference type="Pfam" id="PF01554">
    <property type="entry name" value="MatE"/>
    <property type="match status" value="2"/>
</dbReference>
<proteinExistence type="inferred from homology"/>
<feature type="transmembrane region" description="Helical" evidence="6">
    <location>
        <begin position="117"/>
        <end position="137"/>
    </location>
</feature>
<dbReference type="AlphaFoldDB" id="A0AAV1VU04"/>
<evidence type="ECO:0000313" key="7">
    <source>
        <dbReference type="EMBL" id="CAL0300322.1"/>
    </source>
</evidence>
<evidence type="ECO:0000256" key="1">
    <source>
        <dbReference type="ARBA" id="ARBA00004141"/>
    </source>
</evidence>
<dbReference type="EMBL" id="CAXHTB010000001">
    <property type="protein sequence ID" value="CAL0300322.1"/>
    <property type="molecule type" value="Genomic_DNA"/>
</dbReference>
<dbReference type="GO" id="GO:0016020">
    <property type="term" value="C:membrane"/>
    <property type="evidence" value="ECO:0007669"/>
    <property type="project" value="UniProtKB-SubCell"/>
</dbReference>
<accession>A0AAV1VU04</accession>
<comment type="caution">
    <text evidence="7">The sequence shown here is derived from an EMBL/GenBank/DDBJ whole genome shotgun (WGS) entry which is preliminary data.</text>
</comment>
<gene>
    <name evidence="7" type="ORF">LLUT_LOCUS1382</name>
</gene>
<feature type="transmembrane region" description="Helical" evidence="6">
    <location>
        <begin position="379"/>
        <end position="400"/>
    </location>
</feature>
<dbReference type="GO" id="GO:1990961">
    <property type="term" value="P:xenobiotic detoxification by transmembrane export across the plasma membrane"/>
    <property type="evidence" value="ECO:0007669"/>
    <property type="project" value="InterPro"/>
</dbReference>
<keyword evidence="5 6" id="KW-0472">Membrane</keyword>
<feature type="transmembrane region" description="Helical" evidence="6">
    <location>
        <begin position="69"/>
        <end position="96"/>
    </location>
</feature>
<comment type="similarity">
    <text evidence="2 6">Belongs to the multi antimicrobial extrusion (MATE) (TC 2.A.66.1) family.</text>
</comment>
<feature type="transmembrane region" description="Helical" evidence="6">
    <location>
        <begin position="336"/>
        <end position="358"/>
    </location>
</feature>
<evidence type="ECO:0000256" key="4">
    <source>
        <dbReference type="ARBA" id="ARBA00022989"/>
    </source>
</evidence>
<feature type="transmembrane region" description="Helical" evidence="6">
    <location>
        <begin position="157"/>
        <end position="175"/>
    </location>
</feature>